<protein>
    <submittedName>
        <fullName evidence="2">Phage tail family protein</fullName>
    </submittedName>
</protein>
<feature type="domain" description="Siphovirus-type tail component C-terminal" evidence="1">
    <location>
        <begin position="198"/>
        <end position="288"/>
    </location>
</feature>
<dbReference type="Proteomes" id="UP001165378">
    <property type="component" value="Unassembled WGS sequence"/>
</dbReference>
<proteinExistence type="predicted"/>
<dbReference type="RefSeq" id="WP_235057499.1">
    <property type="nucleotide sequence ID" value="NZ_JAKFHA010000038.1"/>
</dbReference>
<gene>
    <name evidence="2" type="ORF">LZ495_36710</name>
</gene>
<dbReference type="AlphaFoldDB" id="A0AA41U4B7"/>
<sequence length="301" mass="31446">MTAAPAVLASAPGSLLTEDGQLEWNGLVVGPGTPFQLAAEGLTGWADLPGIDFGDANRPAQHGAWAGEALAQPRTVGATVWILADSPGEAADLLDAFCRATALGRSEDWLAVRTHGRTHAVRGRVAQRVVPLDRQYARNGVAKAAVQWVCTDPRRYTPDEATAETPLPQRGLGMPYPLVYPVGYGDPGASGSVDAENTGNAGTYPVITVTGPVRMPRIVNQATGLVLEYDIELGAGERLTVDTAEGTVQLGAGASRLHTATVASAPEQAWTLVPGRNPVVFRAPEGGAGARASLRWRSAFL</sequence>
<evidence type="ECO:0000313" key="3">
    <source>
        <dbReference type="Proteomes" id="UP001165378"/>
    </source>
</evidence>
<dbReference type="InterPro" id="IPR054738">
    <property type="entry name" value="Siphovirus-type_tail_C"/>
</dbReference>
<keyword evidence="3" id="KW-1185">Reference proteome</keyword>
<evidence type="ECO:0000313" key="2">
    <source>
        <dbReference type="EMBL" id="MCF2532725.1"/>
    </source>
</evidence>
<dbReference type="EMBL" id="JAKFHA010000038">
    <property type="protein sequence ID" value="MCF2532725.1"/>
    <property type="molecule type" value="Genomic_DNA"/>
</dbReference>
<name>A0AA41U4B7_9ACTN</name>
<organism evidence="2 3">
    <name type="scientific">Yinghuangia soli</name>
    <dbReference type="NCBI Taxonomy" id="2908204"/>
    <lineage>
        <taxon>Bacteria</taxon>
        <taxon>Bacillati</taxon>
        <taxon>Actinomycetota</taxon>
        <taxon>Actinomycetes</taxon>
        <taxon>Kitasatosporales</taxon>
        <taxon>Streptomycetaceae</taxon>
        <taxon>Yinghuangia</taxon>
    </lineage>
</organism>
<accession>A0AA41U4B7</accession>
<evidence type="ECO:0000259" key="1">
    <source>
        <dbReference type="Pfam" id="PF22768"/>
    </source>
</evidence>
<comment type="caution">
    <text evidence="2">The sequence shown here is derived from an EMBL/GenBank/DDBJ whole genome shotgun (WGS) entry which is preliminary data.</text>
</comment>
<dbReference type="Pfam" id="PF22768">
    <property type="entry name" value="SPP1_Dit"/>
    <property type="match status" value="1"/>
</dbReference>
<reference evidence="2" key="1">
    <citation type="submission" date="2022-01" db="EMBL/GenBank/DDBJ databases">
        <title>Genome-Based Taxonomic Classification of the Phylum Actinobacteria.</title>
        <authorList>
            <person name="Gao Y."/>
        </authorList>
    </citation>
    <scope>NUCLEOTIDE SEQUENCE</scope>
    <source>
        <strain evidence="2">KLBMP 8922</strain>
    </source>
</reference>